<feature type="compositionally biased region" description="Polar residues" evidence="1">
    <location>
        <begin position="206"/>
        <end position="217"/>
    </location>
</feature>
<proteinExistence type="predicted"/>
<accession>A0AAV0AG16</accession>
<keyword evidence="3" id="KW-1185">Reference proteome</keyword>
<organism evidence="2 3">
    <name type="scientific">Phakopsora pachyrhizi</name>
    <name type="common">Asian soybean rust disease fungus</name>
    <dbReference type="NCBI Taxonomy" id="170000"/>
    <lineage>
        <taxon>Eukaryota</taxon>
        <taxon>Fungi</taxon>
        <taxon>Dikarya</taxon>
        <taxon>Basidiomycota</taxon>
        <taxon>Pucciniomycotina</taxon>
        <taxon>Pucciniomycetes</taxon>
        <taxon>Pucciniales</taxon>
        <taxon>Phakopsoraceae</taxon>
        <taxon>Phakopsora</taxon>
    </lineage>
</organism>
<evidence type="ECO:0000313" key="3">
    <source>
        <dbReference type="Proteomes" id="UP001153365"/>
    </source>
</evidence>
<evidence type="ECO:0000256" key="1">
    <source>
        <dbReference type="SAM" id="MobiDB-lite"/>
    </source>
</evidence>
<dbReference type="Proteomes" id="UP001153365">
    <property type="component" value="Unassembled WGS sequence"/>
</dbReference>
<dbReference type="AlphaFoldDB" id="A0AAV0AG16"/>
<feature type="compositionally biased region" description="Low complexity" evidence="1">
    <location>
        <begin position="218"/>
        <end position="243"/>
    </location>
</feature>
<comment type="caution">
    <text evidence="2">The sequence shown here is derived from an EMBL/GenBank/DDBJ whole genome shotgun (WGS) entry which is preliminary data.</text>
</comment>
<feature type="compositionally biased region" description="Basic and acidic residues" evidence="1">
    <location>
        <begin position="188"/>
        <end position="197"/>
    </location>
</feature>
<sequence>MSIDCTLSTFTDTDLVQIHHPVPVKSNNWSTGKLKQKDLSLLDISSPPVIINGGEKPSTTNKTSHSNNLADLNQITTDVNQKPPHQLLKRISNSLSGPSVSSLYYSPYSSFAPSYDTTSTVQTCLKYLSRRRLDDWCKRDGIYDLIDDSEDVLILPENNQGEKKDNELMEAEVVNRSRRKRQRTRSKAFKDNTEKTHKSNYHLDPSSIQSPDLTSHTLRSPISSSSNNNHQSNLLSLTSQSNLKAPDHTNNTSNQRKHSSSPSLLRDGSNRVEISWLHWF</sequence>
<feature type="region of interest" description="Disordered" evidence="1">
    <location>
        <begin position="157"/>
        <end position="266"/>
    </location>
</feature>
<gene>
    <name evidence="2" type="ORF">PPACK8108_LOCUS973</name>
</gene>
<name>A0AAV0AG16_PHAPC</name>
<feature type="compositionally biased region" description="Basic residues" evidence="1">
    <location>
        <begin position="176"/>
        <end position="187"/>
    </location>
</feature>
<protein>
    <submittedName>
        <fullName evidence="2">Uncharacterized protein</fullName>
    </submittedName>
</protein>
<evidence type="ECO:0000313" key="2">
    <source>
        <dbReference type="EMBL" id="CAH7666625.1"/>
    </source>
</evidence>
<dbReference type="EMBL" id="CALTRL010000143">
    <property type="protein sequence ID" value="CAH7666625.1"/>
    <property type="molecule type" value="Genomic_DNA"/>
</dbReference>
<reference evidence="2" key="1">
    <citation type="submission" date="2022-06" db="EMBL/GenBank/DDBJ databases">
        <authorList>
            <consortium name="SYNGENTA / RWTH Aachen University"/>
        </authorList>
    </citation>
    <scope>NUCLEOTIDE SEQUENCE</scope>
</reference>